<evidence type="ECO:0000256" key="9">
    <source>
        <dbReference type="ARBA" id="ARBA00023014"/>
    </source>
</evidence>
<sequence>MTDADDYRIVASALTPHNISTRSIKNRIVVTAHTYGFVDGSASGQEAMIDYVGARLSGGVGMLIMGETAVGPTQAAQGPMWGAAESDDGIVAMYSRISELARAVNATVFEQLYHPGGQVWHEELVPAIAPSAIPHSRSYVVPMSMTTNQIANAVDDYVAAARRAHRGGLHGVEIKCDQGKLVHQFLSGKYNFREDEFGGIDVLLRSRFLEDLLTRIRVEMPTLLLGVRLPIITADHDAPEPQDLGTAEVQRLAVRLEELGLIDYVSFSFATNSSALGYLVGHPDERTKTSRYYAAVRVIRASLKLPVIVAGGIRAVADASALVDAGTADFVGMTRAHIADPDLVNKVVANKQDSIIPCIGCNIACVGNTWYGHPVRCTMNPKTGRESIQITTRSLKGRKRLAIIGGGPAGLQAALAAGHRGIDTTIFERTASVGGGLLLASELPGRSRFKEGVEFFKAAIARESHIDLRLMSPATDIPDLLASFSAVIVAVGSVPAVPQQFRHSPICITDIEVLRTSVPWTGRSVIVVDSERRRDALGIAEHLSREGATVEVVTPFDAVGLGLDPVTLVSRLGQLSRLGVNLRTWTEVSRVDGNTVQTYNQITGEYSARDDVSSVIFVCNGHPVHVSSTASVKESLTVVTVGDAVWPRGLEAATAEGHDVGSKILEQK</sequence>
<dbReference type="Gene3D" id="3.50.50.60">
    <property type="entry name" value="FAD/NAD(P)-binding domain"/>
    <property type="match status" value="1"/>
</dbReference>
<dbReference type="Gene3D" id="3.20.20.70">
    <property type="entry name" value="Aldolase class I"/>
    <property type="match status" value="1"/>
</dbReference>
<dbReference type="InterPro" id="IPR036188">
    <property type="entry name" value="FAD/NAD-bd_sf"/>
</dbReference>
<dbReference type="GO" id="GO:0008670">
    <property type="term" value="F:2,4-dienoyl-CoA reductase (NADPH) activity"/>
    <property type="evidence" value="ECO:0007669"/>
    <property type="project" value="TreeGrafter"/>
</dbReference>
<dbReference type="InterPro" id="IPR023753">
    <property type="entry name" value="FAD/NAD-binding_dom"/>
</dbReference>
<dbReference type="GO" id="GO:0033543">
    <property type="term" value="P:fatty acid beta-oxidation, unsaturated, even number, reductase/isomerase pathway"/>
    <property type="evidence" value="ECO:0007669"/>
    <property type="project" value="TreeGrafter"/>
</dbReference>
<keyword evidence="9" id="KW-0411">Iron-sulfur</keyword>
<organism evidence="12 13">
    <name type="scientific">Subtercola lobariae</name>
    <dbReference type="NCBI Taxonomy" id="1588641"/>
    <lineage>
        <taxon>Bacteria</taxon>
        <taxon>Bacillati</taxon>
        <taxon>Actinomycetota</taxon>
        <taxon>Actinomycetes</taxon>
        <taxon>Micrococcales</taxon>
        <taxon>Microbacteriaceae</taxon>
        <taxon>Subtercola</taxon>
    </lineage>
</organism>
<accession>A0A917B3W8</accession>
<evidence type="ECO:0000256" key="8">
    <source>
        <dbReference type="ARBA" id="ARBA00023004"/>
    </source>
</evidence>
<dbReference type="RefSeq" id="WP_188674806.1">
    <property type="nucleotide sequence ID" value="NZ_BMGP01000002.1"/>
</dbReference>
<evidence type="ECO:0000256" key="2">
    <source>
        <dbReference type="ARBA" id="ARBA00001966"/>
    </source>
</evidence>
<evidence type="ECO:0000313" key="12">
    <source>
        <dbReference type="EMBL" id="GGF18489.1"/>
    </source>
</evidence>
<evidence type="ECO:0000256" key="4">
    <source>
        <dbReference type="ARBA" id="ARBA00022630"/>
    </source>
</evidence>
<feature type="domain" description="NADH:flavin oxidoreductase/NADH oxidase N-terminal" evidence="10">
    <location>
        <begin position="15"/>
        <end position="351"/>
    </location>
</feature>
<feature type="domain" description="FAD/NAD(P)-binding" evidence="11">
    <location>
        <begin position="400"/>
        <end position="477"/>
    </location>
</feature>
<name>A0A917B3W8_9MICO</name>
<evidence type="ECO:0000256" key="7">
    <source>
        <dbReference type="ARBA" id="ARBA00023002"/>
    </source>
</evidence>
<evidence type="ECO:0000256" key="3">
    <source>
        <dbReference type="ARBA" id="ARBA00011048"/>
    </source>
</evidence>
<dbReference type="Pfam" id="PF07992">
    <property type="entry name" value="Pyr_redox_2"/>
    <property type="match status" value="1"/>
</dbReference>
<evidence type="ECO:0000313" key="13">
    <source>
        <dbReference type="Proteomes" id="UP000598775"/>
    </source>
</evidence>
<dbReference type="GO" id="GO:0010181">
    <property type="term" value="F:FMN binding"/>
    <property type="evidence" value="ECO:0007669"/>
    <property type="project" value="InterPro"/>
</dbReference>
<keyword evidence="7" id="KW-0560">Oxidoreductase</keyword>
<evidence type="ECO:0000256" key="5">
    <source>
        <dbReference type="ARBA" id="ARBA00022643"/>
    </source>
</evidence>
<reference evidence="12 13" key="1">
    <citation type="journal article" date="2014" name="Int. J. Syst. Evol. Microbiol.">
        <title>Complete genome sequence of Corynebacterium casei LMG S-19264T (=DSM 44701T), isolated from a smear-ripened cheese.</title>
        <authorList>
            <consortium name="US DOE Joint Genome Institute (JGI-PGF)"/>
            <person name="Walter F."/>
            <person name="Albersmeier A."/>
            <person name="Kalinowski J."/>
            <person name="Ruckert C."/>
        </authorList>
    </citation>
    <scope>NUCLEOTIDE SEQUENCE [LARGE SCALE GENOMIC DNA]</scope>
    <source>
        <strain evidence="12 13">CGMCC 1.12976</strain>
    </source>
</reference>
<dbReference type="SUPFAM" id="SSF51905">
    <property type="entry name" value="FAD/NAD(P)-binding domain"/>
    <property type="match status" value="1"/>
</dbReference>
<dbReference type="Gene3D" id="3.40.50.720">
    <property type="entry name" value="NAD(P)-binding Rossmann-like Domain"/>
    <property type="match status" value="1"/>
</dbReference>
<gene>
    <name evidence="12" type="ORF">GCM10011399_10180</name>
</gene>
<comment type="cofactor">
    <cofactor evidence="2">
        <name>[4Fe-4S] cluster</name>
        <dbReference type="ChEBI" id="CHEBI:49883"/>
    </cofactor>
</comment>
<protein>
    <submittedName>
        <fullName evidence="12">N-methylproline demethylase</fullName>
    </submittedName>
</protein>
<dbReference type="EMBL" id="BMGP01000002">
    <property type="protein sequence ID" value="GGF18489.1"/>
    <property type="molecule type" value="Genomic_DNA"/>
</dbReference>
<keyword evidence="6" id="KW-0479">Metal-binding</keyword>
<dbReference type="InterPro" id="IPR013785">
    <property type="entry name" value="Aldolase_TIM"/>
</dbReference>
<dbReference type="PANTHER" id="PTHR42917:SF2">
    <property type="entry name" value="2,4-DIENOYL-COA REDUCTASE [(2E)-ENOYL-COA-PRODUCING]"/>
    <property type="match status" value="1"/>
</dbReference>
<comment type="cofactor">
    <cofactor evidence="1">
        <name>FMN</name>
        <dbReference type="ChEBI" id="CHEBI:58210"/>
    </cofactor>
</comment>
<evidence type="ECO:0000259" key="11">
    <source>
        <dbReference type="Pfam" id="PF07992"/>
    </source>
</evidence>
<keyword evidence="8" id="KW-0408">Iron</keyword>
<evidence type="ECO:0000259" key="10">
    <source>
        <dbReference type="Pfam" id="PF00724"/>
    </source>
</evidence>
<proteinExistence type="inferred from homology"/>
<dbReference type="InterPro" id="IPR001155">
    <property type="entry name" value="OxRdtase_FMN_N"/>
</dbReference>
<dbReference type="GO" id="GO:0051536">
    <property type="term" value="F:iron-sulfur cluster binding"/>
    <property type="evidence" value="ECO:0007669"/>
    <property type="project" value="UniProtKB-KW"/>
</dbReference>
<dbReference type="SUPFAM" id="SSF51971">
    <property type="entry name" value="Nucleotide-binding domain"/>
    <property type="match status" value="1"/>
</dbReference>
<dbReference type="InterPro" id="IPR051793">
    <property type="entry name" value="NADH:flavin_oxidoreductase"/>
</dbReference>
<keyword evidence="4" id="KW-0285">Flavoprotein</keyword>
<comment type="similarity">
    <text evidence="3">In the N-terminal section; belongs to the NADH:flavin oxidoreductase/NADH oxidase family.</text>
</comment>
<dbReference type="GO" id="GO:0046872">
    <property type="term" value="F:metal ion binding"/>
    <property type="evidence" value="ECO:0007669"/>
    <property type="project" value="UniProtKB-KW"/>
</dbReference>
<dbReference type="PANTHER" id="PTHR42917">
    <property type="entry name" value="2,4-DIENOYL-COA REDUCTASE"/>
    <property type="match status" value="1"/>
</dbReference>
<evidence type="ECO:0000256" key="1">
    <source>
        <dbReference type="ARBA" id="ARBA00001917"/>
    </source>
</evidence>
<keyword evidence="13" id="KW-1185">Reference proteome</keyword>
<dbReference type="SUPFAM" id="SSF51395">
    <property type="entry name" value="FMN-linked oxidoreductases"/>
    <property type="match status" value="1"/>
</dbReference>
<evidence type="ECO:0000256" key="6">
    <source>
        <dbReference type="ARBA" id="ARBA00022723"/>
    </source>
</evidence>
<dbReference type="Pfam" id="PF00724">
    <property type="entry name" value="Oxidored_FMN"/>
    <property type="match status" value="1"/>
</dbReference>
<dbReference type="AlphaFoldDB" id="A0A917B3W8"/>
<dbReference type="Proteomes" id="UP000598775">
    <property type="component" value="Unassembled WGS sequence"/>
</dbReference>
<comment type="caution">
    <text evidence="12">The sequence shown here is derived from an EMBL/GenBank/DDBJ whole genome shotgun (WGS) entry which is preliminary data.</text>
</comment>
<keyword evidence="5" id="KW-0288">FMN</keyword>